<dbReference type="AlphaFoldDB" id="A0AAN1XUV4"/>
<dbReference type="Pfam" id="PF02625">
    <property type="entry name" value="XdhC_CoxI"/>
    <property type="match status" value="1"/>
</dbReference>
<dbReference type="PANTHER" id="PTHR30388:SF4">
    <property type="entry name" value="MOLYBDENUM COFACTOR INSERTION CHAPERONE PAOD"/>
    <property type="match status" value="1"/>
</dbReference>
<protein>
    <recommendedName>
        <fullName evidence="1">XdhC- CoxI domain-containing protein</fullName>
    </recommendedName>
</protein>
<reference evidence="2 3" key="1">
    <citation type="journal article" date="2022" name="ISME Commun">
        <title>Vulcanimicrobium alpinus gen. nov. sp. nov., the first cultivated representative of the candidate phylum 'Eremiobacterota', is a metabolically versatile aerobic anoxygenic phototroph.</title>
        <authorList>
            <person name="Yabe S."/>
            <person name="Muto K."/>
            <person name="Abe K."/>
            <person name="Yokota A."/>
            <person name="Staudigel H."/>
            <person name="Tebo B.M."/>
        </authorList>
    </citation>
    <scope>NUCLEOTIDE SEQUENCE [LARGE SCALE GENOMIC DNA]</scope>
    <source>
        <strain evidence="2 3">WC8-2</strain>
    </source>
</reference>
<organism evidence="2 3">
    <name type="scientific">Vulcanimicrobium alpinum</name>
    <dbReference type="NCBI Taxonomy" id="3016050"/>
    <lineage>
        <taxon>Bacteria</taxon>
        <taxon>Bacillati</taxon>
        <taxon>Vulcanimicrobiota</taxon>
        <taxon>Vulcanimicrobiia</taxon>
        <taxon>Vulcanimicrobiales</taxon>
        <taxon>Vulcanimicrobiaceae</taxon>
        <taxon>Vulcanimicrobium</taxon>
    </lineage>
</organism>
<name>A0AAN1XUV4_UNVUL</name>
<dbReference type="EMBL" id="AP025523">
    <property type="protein sequence ID" value="BDE05839.1"/>
    <property type="molecule type" value="Genomic_DNA"/>
</dbReference>
<feature type="domain" description="XdhC- CoxI" evidence="1">
    <location>
        <begin position="11"/>
        <end position="78"/>
    </location>
</feature>
<dbReference type="PANTHER" id="PTHR30388">
    <property type="entry name" value="ALDEHYDE OXIDOREDUCTASE MOLYBDENUM COFACTOR ASSEMBLY PROTEIN"/>
    <property type="match status" value="1"/>
</dbReference>
<accession>A0AAN1XUV4</accession>
<proteinExistence type="predicted"/>
<dbReference type="Proteomes" id="UP001317532">
    <property type="component" value="Chromosome"/>
</dbReference>
<dbReference type="InterPro" id="IPR003777">
    <property type="entry name" value="XdhC_CoxI"/>
</dbReference>
<dbReference type="KEGG" id="vab:WPS_11150"/>
<dbReference type="RefSeq" id="WP_317996856.1">
    <property type="nucleotide sequence ID" value="NZ_AP025523.1"/>
</dbReference>
<evidence type="ECO:0000313" key="2">
    <source>
        <dbReference type="EMBL" id="BDE05839.1"/>
    </source>
</evidence>
<evidence type="ECO:0000313" key="3">
    <source>
        <dbReference type="Proteomes" id="UP001317532"/>
    </source>
</evidence>
<keyword evidence="3" id="KW-1185">Reference proteome</keyword>
<sequence length="104" mass="10946">MIDIVDTIDRWRSEGQRVAVATVVGVEQSAPRDPGAALAVNERGDVAGSVSGGCVESAVYEEAQDAIATGRPRLVTYGISDEEAISVGLTCGGTIHVFVERLDW</sequence>
<evidence type="ECO:0000259" key="1">
    <source>
        <dbReference type="Pfam" id="PF02625"/>
    </source>
</evidence>
<dbReference type="InterPro" id="IPR052698">
    <property type="entry name" value="MoCofactor_Util/Proc"/>
</dbReference>
<gene>
    <name evidence="2" type="ORF">WPS_11150</name>
</gene>